<proteinExistence type="predicted"/>
<reference evidence="1 2" key="1">
    <citation type="journal article" date="2020" name="Mol. Biol. Evol.">
        <title>Interspecific Gene Flow and the Evolution of Specialization in Black and White Rhinoceros.</title>
        <authorList>
            <person name="Moodley Y."/>
            <person name="Westbury M.V."/>
            <person name="Russo I.M."/>
            <person name="Gopalakrishnan S."/>
            <person name="Rakotoarivelo A."/>
            <person name="Olsen R.A."/>
            <person name="Prost S."/>
            <person name="Tunstall T."/>
            <person name="Ryder O.A."/>
            <person name="Dalen L."/>
            <person name="Bruford M.W."/>
        </authorList>
    </citation>
    <scope>NUCLEOTIDE SEQUENCE [LARGE SCALE GENOMIC DNA]</scope>
    <source>
        <strain evidence="1">SBR-YM</strain>
        <tissue evidence="1">Skin</tissue>
    </source>
</reference>
<dbReference type="AlphaFoldDB" id="A0A7J7EQH8"/>
<protein>
    <submittedName>
        <fullName evidence="1">Uncharacterized protein</fullName>
    </submittedName>
</protein>
<name>A0A7J7EQH8_DICBM</name>
<sequence>MQMEMSDKGWPWKQVLQLCSSYYSCSDYLLRGDTKVNESASLFSFTATQETKSLKLHTCYRDIDSPLSLPPSGMRGIEQSLSGRSFGSTPSAVSTVLSEDVPNSTPVGPHSWVNLPSPSLRALYLIPGVGLPASMQPGLPSLPFLPLLPGIAHLTFLSENLPLSSL</sequence>
<evidence type="ECO:0000313" key="1">
    <source>
        <dbReference type="EMBL" id="KAF5917958.1"/>
    </source>
</evidence>
<evidence type="ECO:0000313" key="2">
    <source>
        <dbReference type="Proteomes" id="UP000551758"/>
    </source>
</evidence>
<dbReference type="EMBL" id="JACDTQ010002496">
    <property type="protein sequence ID" value="KAF5917958.1"/>
    <property type="molecule type" value="Genomic_DNA"/>
</dbReference>
<comment type="caution">
    <text evidence="1">The sequence shown here is derived from an EMBL/GenBank/DDBJ whole genome shotgun (WGS) entry which is preliminary data.</text>
</comment>
<gene>
    <name evidence="1" type="ORF">HPG69_019764</name>
</gene>
<keyword evidence="2" id="KW-1185">Reference proteome</keyword>
<accession>A0A7J7EQH8</accession>
<organism evidence="1 2">
    <name type="scientific">Diceros bicornis minor</name>
    <name type="common">South-central black rhinoceros</name>
    <dbReference type="NCBI Taxonomy" id="77932"/>
    <lineage>
        <taxon>Eukaryota</taxon>
        <taxon>Metazoa</taxon>
        <taxon>Chordata</taxon>
        <taxon>Craniata</taxon>
        <taxon>Vertebrata</taxon>
        <taxon>Euteleostomi</taxon>
        <taxon>Mammalia</taxon>
        <taxon>Eutheria</taxon>
        <taxon>Laurasiatheria</taxon>
        <taxon>Perissodactyla</taxon>
        <taxon>Rhinocerotidae</taxon>
        <taxon>Diceros</taxon>
    </lineage>
</organism>
<dbReference type="Proteomes" id="UP000551758">
    <property type="component" value="Unassembled WGS sequence"/>
</dbReference>